<dbReference type="SUPFAM" id="SSF55486">
    <property type="entry name" value="Metalloproteases ('zincins'), catalytic domain"/>
    <property type="match status" value="1"/>
</dbReference>
<evidence type="ECO:0000256" key="4">
    <source>
        <dbReference type="ARBA" id="ARBA00022833"/>
    </source>
</evidence>
<feature type="domain" description="Peptidase M10 metallopeptidase" evidence="6">
    <location>
        <begin position="154"/>
        <end position="201"/>
    </location>
</feature>
<protein>
    <recommendedName>
        <fullName evidence="6">Peptidase M10 metallopeptidase domain-containing protein</fullName>
    </recommendedName>
</protein>
<keyword evidence="2" id="KW-0479">Metal-binding</keyword>
<dbReference type="GO" id="GO:0006508">
    <property type="term" value="P:proteolysis"/>
    <property type="evidence" value="ECO:0007669"/>
    <property type="project" value="UniProtKB-KW"/>
</dbReference>
<evidence type="ECO:0000256" key="1">
    <source>
        <dbReference type="ARBA" id="ARBA00022670"/>
    </source>
</evidence>
<evidence type="ECO:0000313" key="7">
    <source>
        <dbReference type="EMBL" id="PZR13879.1"/>
    </source>
</evidence>
<proteinExistence type="predicted"/>
<evidence type="ECO:0000259" key="6">
    <source>
        <dbReference type="Pfam" id="PF00413"/>
    </source>
</evidence>
<reference evidence="7 8" key="1">
    <citation type="submission" date="2017-08" db="EMBL/GenBank/DDBJ databases">
        <title>Infants hospitalized years apart are colonized by the same room-sourced microbial strains.</title>
        <authorList>
            <person name="Brooks B."/>
            <person name="Olm M.R."/>
            <person name="Firek B.A."/>
            <person name="Baker R."/>
            <person name="Thomas B.C."/>
            <person name="Morowitz M.J."/>
            <person name="Banfield J.F."/>
        </authorList>
    </citation>
    <scope>NUCLEOTIDE SEQUENCE [LARGE SCALE GENOMIC DNA]</scope>
    <source>
        <strain evidence="7">S2_003_000_R2_14</strain>
    </source>
</reference>
<accession>A0A2W5TEC8</accession>
<dbReference type="AlphaFoldDB" id="A0A2W5TEC8"/>
<dbReference type="Proteomes" id="UP000249061">
    <property type="component" value="Unassembled WGS sequence"/>
</dbReference>
<dbReference type="GO" id="GO:0008270">
    <property type="term" value="F:zinc ion binding"/>
    <property type="evidence" value="ECO:0007669"/>
    <property type="project" value="InterPro"/>
</dbReference>
<gene>
    <name evidence="7" type="ORF">DI536_11140</name>
</gene>
<keyword evidence="3" id="KW-0378">Hydrolase</keyword>
<dbReference type="Gene3D" id="3.40.390.10">
    <property type="entry name" value="Collagenase (Catalytic Domain)"/>
    <property type="match status" value="1"/>
</dbReference>
<feature type="signal peptide" evidence="5">
    <location>
        <begin position="1"/>
        <end position="20"/>
    </location>
</feature>
<dbReference type="EMBL" id="QFQP01000008">
    <property type="protein sequence ID" value="PZR13879.1"/>
    <property type="molecule type" value="Genomic_DNA"/>
</dbReference>
<keyword evidence="5" id="KW-0732">Signal</keyword>
<comment type="caution">
    <text evidence="7">The sequence shown here is derived from an EMBL/GenBank/DDBJ whole genome shotgun (WGS) entry which is preliminary data.</text>
</comment>
<dbReference type="GO" id="GO:0031012">
    <property type="term" value="C:extracellular matrix"/>
    <property type="evidence" value="ECO:0007669"/>
    <property type="project" value="InterPro"/>
</dbReference>
<evidence type="ECO:0000256" key="5">
    <source>
        <dbReference type="SAM" id="SignalP"/>
    </source>
</evidence>
<keyword evidence="1" id="KW-0645">Protease</keyword>
<evidence type="ECO:0000256" key="2">
    <source>
        <dbReference type="ARBA" id="ARBA00022723"/>
    </source>
</evidence>
<evidence type="ECO:0000313" key="8">
    <source>
        <dbReference type="Proteomes" id="UP000249061"/>
    </source>
</evidence>
<dbReference type="Pfam" id="PF00413">
    <property type="entry name" value="Peptidase_M10"/>
    <property type="match status" value="1"/>
</dbReference>
<dbReference type="InterPro" id="IPR024079">
    <property type="entry name" value="MetalloPept_cat_dom_sf"/>
</dbReference>
<dbReference type="InterPro" id="IPR001818">
    <property type="entry name" value="Pept_M10_metallopeptidase"/>
</dbReference>
<dbReference type="GO" id="GO:0004222">
    <property type="term" value="F:metalloendopeptidase activity"/>
    <property type="evidence" value="ECO:0007669"/>
    <property type="project" value="InterPro"/>
</dbReference>
<organism evidence="7 8">
    <name type="scientific">Archangium gephyra</name>
    <dbReference type="NCBI Taxonomy" id="48"/>
    <lineage>
        <taxon>Bacteria</taxon>
        <taxon>Pseudomonadati</taxon>
        <taxon>Myxococcota</taxon>
        <taxon>Myxococcia</taxon>
        <taxon>Myxococcales</taxon>
        <taxon>Cystobacterineae</taxon>
        <taxon>Archangiaceae</taxon>
        <taxon>Archangium</taxon>
    </lineage>
</organism>
<sequence length="571" mass="59205">MKRAWLSLLCVAPLAASAQAQYLSYKLINTETQPFGFYFDNRGNPPSGLSHTVVEGALQRAITTWNAPTCSAARMTLRGGSTGFVTNPQDTIDNFSVAAIWLQNASDPDYNEILGEFPVLAVTIPRSYAGVLQTCDVFFNGVGNSWSTATPVGASVFDVETVALHELGHCLGLNHYGTSQDVMDQAAEAGTQKRVLSTLDTDYLCQRYPTGRAASPCMAGNTCLSGLSCIAQPSTNGVTGNRCSLPCDPAANAQCELPQVCVTSAAIPGSPGACLMPGDIVTRVGQPCTDNAQCGSGLGFCRPPDIHPSGNPRWVDGYCTQTCGGSQPPCPAGSSCQDTSDGKRCLASCRVGLADCRGGYTCLEVDNIGTTGACYPSCFTNQDCDLATAECRACDGACIAKKSATGQIGDFCIDDSTCATGQSCRSTATYSNQKSCTMSCSRGCGTCPSGSACTPGARGELFCLRTCTGPGTCPQGLRCADTATGKACQPWCAMDVDCPVGQFCFNGECYTPEQDAGCGTLCNRPDAGRPVVVMPPDAGTGGGTGGCGCTSVDPLMVFAALALFGARRRRS</sequence>
<name>A0A2W5TEC8_9BACT</name>
<keyword evidence="4" id="KW-0862">Zinc</keyword>
<feature type="chain" id="PRO_5016100482" description="Peptidase M10 metallopeptidase domain-containing protein" evidence="5">
    <location>
        <begin position="21"/>
        <end position="571"/>
    </location>
</feature>
<evidence type="ECO:0000256" key="3">
    <source>
        <dbReference type="ARBA" id="ARBA00022801"/>
    </source>
</evidence>